<sequence length="247" mass="27556">MKIDPFFAPPPAKRPEDVTLFAGGQHTGERTIQEDALAHLNDECFVVADGVGSLPHASLAATLTANTAIWAYKVVRTRPFYWGEKLELLKRIFRSTNLTLWQKRREKGFEQGLAAALALVIIGPDNFWVGSSGNCSCFLYRESLIDELITPDIDGEGMLTKAVGFARKQLIPMRRSEKFLHDDVILLCTDGVANYVTEDQMRSVFEQTGRSADSMSVALNNLLTIARQNGSDDNMAAWLIKRITQEF</sequence>
<dbReference type="PROSITE" id="PS51746">
    <property type="entry name" value="PPM_2"/>
    <property type="match status" value="1"/>
</dbReference>
<dbReference type="STRING" id="1798401.A2363_01935"/>
<feature type="domain" description="PPM-type phosphatase" evidence="1">
    <location>
        <begin position="18"/>
        <end position="242"/>
    </location>
</feature>
<dbReference type="Proteomes" id="UP000176186">
    <property type="component" value="Unassembled WGS sequence"/>
</dbReference>
<comment type="caution">
    <text evidence="2">The sequence shown here is derived from an EMBL/GenBank/DDBJ whole genome shotgun (WGS) entry which is preliminary data.</text>
</comment>
<proteinExistence type="predicted"/>
<dbReference type="AlphaFoldDB" id="A0A1F6BDI6"/>
<evidence type="ECO:0000259" key="1">
    <source>
        <dbReference type="PROSITE" id="PS51746"/>
    </source>
</evidence>
<evidence type="ECO:0000313" key="3">
    <source>
        <dbReference type="Proteomes" id="UP000176186"/>
    </source>
</evidence>
<dbReference type="EMBL" id="MFKE01000019">
    <property type="protein sequence ID" value="OGG34960.1"/>
    <property type="molecule type" value="Genomic_DNA"/>
</dbReference>
<gene>
    <name evidence="2" type="ORF">A2363_01935</name>
</gene>
<dbReference type="SUPFAM" id="SSF81606">
    <property type="entry name" value="PP2C-like"/>
    <property type="match status" value="1"/>
</dbReference>
<dbReference type="Pfam" id="PF13672">
    <property type="entry name" value="PP2C_2"/>
    <property type="match status" value="1"/>
</dbReference>
<accession>A0A1F6BDI6</accession>
<dbReference type="Gene3D" id="3.60.40.10">
    <property type="entry name" value="PPM-type phosphatase domain"/>
    <property type="match status" value="1"/>
</dbReference>
<dbReference type="InterPro" id="IPR036457">
    <property type="entry name" value="PPM-type-like_dom_sf"/>
</dbReference>
<evidence type="ECO:0000313" key="2">
    <source>
        <dbReference type="EMBL" id="OGG34960.1"/>
    </source>
</evidence>
<organism evidence="2 3">
    <name type="scientific">Candidatus Gottesmanbacteria bacterium RIFOXYB1_FULL_47_11</name>
    <dbReference type="NCBI Taxonomy" id="1798401"/>
    <lineage>
        <taxon>Bacteria</taxon>
        <taxon>Candidatus Gottesmaniibacteriota</taxon>
    </lineage>
</organism>
<protein>
    <recommendedName>
        <fullName evidence="1">PPM-type phosphatase domain-containing protein</fullName>
    </recommendedName>
</protein>
<reference evidence="2 3" key="1">
    <citation type="journal article" date="2016" name="Nat. Commun.">
        <title>Thousands of microbial genomes shed light on interconnected biogeochemical processes in an aquifer system.</title>
        <authorList>
            <person name="Anantharaman K."/>
            <person name="Brown C.T."/>
            <person name="Hug L.A."/>
            <person name="Sharon I."/>
            <person name="Castelle C.J."/>
            <person name="Probst A.J."/>
            <person name="Thomas B.C."/>
            <person name="Singh A."/>
            <person name="Wilkins M.J."/>
            <person name="Karaoz U."/>
            <person name="Brodie E.L."/>
            <person name="Williams K.H."/>
            <person name="Hubbard S.S."/>
            <person name="Banfield J.F."/>
        </authorList>
    </citation>
    <scope>NUCLEOTIDE SEQUENCE [LARGE SCALE GENOMIC DNA]</scope>
</reference>
<dbReference type="SMART" id="SM00331">
    <property type="entry name" value="PP2C_SIG"/>
    <property type="match status" value="1"/>
</dbReference>
<dbReference type="InterPro" id="IPR001932">
    <property type="entry name" value="PPM-type_phosphatase-like_dom"/>
</dbReference>
<dbReference type="SMART" id="SM00332">
    <property type="entry name" value="PP2Cc"/>
    <property type="match status" value="1"/>
</dbReference>
<name>A0A1F6BDI6_9BACT</name>